<reference evidence="1" key="1">
    <citation type="journal article" date="2021" name="Sci. Rep.">
        <title>Diploid genomic architecture of Nitzschia inconspicua, an elite biomass production diatom.</title>
        <authorList>
            <person name="Oliver A."/>
            <person name="Podell S."/>
            <person name="Pinowska A."/>
            <person name="Traller J.C."/>
            <person name="Smith S.R."/>
            <person name="McClure R."/>
            <person name="Beliaev A."/>
            <person name="Bohutskyi P."/>
            <person name="Hill E.A."/>
            <person name="Rabines A."/>
            <person name="Zheng H."/>
            <person name="Allen L.Z."/>
            <person name="Kuo A."/>
            <person name="Grigoriev I.V."/>
            <person name="Allen A.E."/>
            <person name="Hazlebeck D."/>
            <person name="Allen E.E."/>
        </authorList>
    </citation>
    <scope>NUCLEOTIDE SEQUENCE</scope>
    <source>
        <strain evidence="1">Hildebrandi</strain>
    </source>
</reference>
<accession>A0A9K3KG66</accession>
<dbReference type="EMBL" id="JAGRRH010000024">
    <property type="protein sequence ID" value="KAG7342892.1"/>
    <property type="molecule type" value="Genomic_DNA"/>
</dbReference>
<evidence type="ECO:0000313" key="2">
    <source>
        <dbReference type="Proteomes" id="UP000693970"/>
    </source>
</evidence>
<name>A0A9K3KG66_9STRA</name>
<organism evidence="1 2">
    <name type="scientific">Nitzschia inconspicua</name>
    <dbReference type="NCBI Taxonomy" id="303405"/>
    <lineage>
        <taxon>Eukaryota</taxon>
        <taxon>Sar</taxon>
        <taxon>Stramenopiles</taxon>
        <taxon>Ochrophyta</taxon>
        <taxon>Bacillariophyta</taxon>
        <taxon>Bacillariophyceae</taxon>
        <taxon>Bacillariophycidae</taxon>
        <taxon>Bacillariales</taxon>
        <taxon>Bacillariaceae</taxon>
        <taxon>Nitzschia</taxon>
    </lineage>
</organism>
<dbReference type="AlphaFoldDB" id="A0A9K3KG66"/>
<comment type="caution">
    <text evidence="1">The sequence shown here is derived from an EMBL/GenBank/DDBJ whole genome shotgun (WGS) entry which is preliminary data.</text>
</comment>
<dbReference type="Pfam" id="PF13911">
    <property type="entry name" value="AhpC-TSA_2"/>
    <property type="match status" value="1"/>
</dbReference>
<gene>
    <name evidence="1" type="ORF">IV203_020837</name>
</gene>
<reference evidence="1" key="2">
    <citation type="submission" date="2021-04" db="EMBL/GenBank/DDBJ databases">
        <authorList>
            <person name="Podell S."/>
        </authorList>
    </citation>
    <scope>NUCLEOTIDE SEQUENCE</scope>
    <source>
        <strain evidence="1">Hildebrandi</strain>
    </source>
</reference>
<dbReference type="Proteomes" id="UP000693970">
    <property type="component" value="Unassembled WGS sequence"/>
</dbReference>
<protein>
    <submittedName>
        <fullName evidence="1">AhpC/TSA antioxidant enzyme</fullName>
    </submittedName>
</protein>
<sequence length="279" mass="31398">MKVTNSKQESAAVCEEQRLARRGHCSKIDFVGADPSTTEMSESADDGTDTLSHVLSRSLSVSANFPLPKALVKNIPKIYKEQLEPIDMRFGVVRKEDYSISVRRCHKKVLSNRQFSRRAKASVAFIVKRPGCLICKEQGLMLQELVQSFPENRVAAWAVVKEIDVDNDGLTALYQNFFRFPFFLDKKMKLYKAMGKNIINPFKFFYNISKNGARKRIADKGIEGTFIGKGEGLILGGVLIFDAKGTIRYAYQEKSGAEELPIEEFRCALNAIIADHESQ</sequence>
<evidence type="ECO:0000313" key="1">
    <source>
        <dbReference type="EMBL" id="KAG7342892.1"/>
    </source>
</evidence>
<proteinExistence type="predicted"/>
<dbReference type="InterPro" id="IPR032801">
    <property type="entry name" value="PXL2A/B/C"/>
</dbReference>
<dbReference type="OrthoDB" id="40962at2759"/>
<keyword evidence="2" id="KW-1185">Reference proteome</keyword>